<dbReference type="Gene3D" id="1.25.40.10">
    <property type="entry name" value="Tetratricopeptide repeat domain"/>
    <property type="match status" value="1"/>
</dbReference>
<evidence type="ECO:0000313" key="5">
    <source>
        <dbReference type="EMBL" id="PCK28178.1"/>
    </source>
</evidence>
<evidence type="ECO:0000256" key="2">
    <source>
        <dbReference type="ARBA" id="ARBA00023125"/>
    </source>
</evidence>
<dbReference type="InterPro" id="IPR059106">
    <property type="entry name" value="WHD_MalT"/>
</dbReference>
<dbReference type="GO" id="GO:0003677">
    <property type="term" value="F:DNA binding"/>
    <property type="evidence" value="ECO:0007669"/>
    <property type="project" value="UniProtKB-KW"/>
</dbReference>
<dbReference type="SMART" id="SM00382">
    <property type="entry name" value="AAA"/>
    <property type="match status" value="1"/>
</dbReference>
<dbReference type="InterPro" id="IPR011990">
    <property type="entry name" value="TPR-like_helical_dom_sf"/>
</dbReference>
<dbReference type="PANTHER" id="PTHR44688:SF16">
    <property type="entry name" value="DNA-BINDING TRANSCRIPTIONAL ACTIVATOR DEVR_DOSR"/>
    <property type="match status" value="1"/>
</dbReference>
<dbReference type="Pfam" id="PF13401">
    <property type="entry name" value="AAA_22"/>
    <property type="match status" value="1"/>
</dbReference>
<dbReference type="Gene3D" id="1.10.10.10">
    <property type="entry name" value="Winged helix-like DNA-binding domain superfamily/Winged helix DNA-binding domain"/>
    <property type="match status" value="1"/>
</dbReference>
<name>A0A2A5JF18_RHOSG</name>
<dbReference type="InterPro" id="IPR049945">
    <property type="entry name" value="AAA_22"/>
</dbReference>
<dbReference type="PANTHER" id="PTHR44688">
    <property type="entry name" value="DNA-BINDING TRANSCRIPTIONAL ACTIVATOR DEVR_DOSR"/>
    <property type="match status" value="1"/>
</dbReference>
<dbReference type="InterPro" id="IPR036388">
    <property type="entry name" value="WH-like_DNA-bd_sf"/>
</dbReference>
<dbReference type="Pfam" id="PF00196">
    <property type="entry name" value="GerE"/>
    <property type="match status" value="1"/>
</dbReference>
<proteinExistence type="predicted"/>
<dbReference type="Gene3D" id="3.40.50.300">
    <property type="entry name" value="P-loop containing nucleotide triphosphate hydrolases"/>
    <property type="match status" value="1"/>
</dbReference>
<sequence length="899" mass="97993">MSSPFRDAAAVTLDAAHRVGQAHVPGAALNGRFHPPTAVKGLVARPRLHRKLTASTATKGSGPGPVGLLSAPAGAGKTLLLADWAREYSRASPDVALAWLTLAERDNNVSILCESLAEAIATSVDAAGQRLPVQTGSRPPVEQWLAHFAETLETHERRTTLILDDVHTLHDPMSIGLLDRILTQTPGNLSIIVAARYEPPLTWHRLALDGRLTRFASTDLAFDRSEITAIFGEYDITLRDDELAIVENFTKGWGAVVRLTAAFLAGRSDIGDALNEFTHTPRPIADFLVDEVLTSLPEHVTSFMLRTSVVDSFSAQLAETLTDSNALSEIDSLIQFNFPVTRTDSADHTTWFSYHPLLREHLRAEFRRVDHVERNRVHLRAASWFESNHFELEALELEVSIGDPHRILAFLERCGLGLVLDGHCGDVVRVLESVSTQVSESPITRLVLAAAALHSGDVTSATTCLDLLEATHPPIAEDPLFLAMSLEISCVTATSDNEPLAARLERRQKSTHSDIEAYAHMELATAHLLRREFDRATVEYTQAVALGTIRGRARFVLKSLTGLGYVASLSGDIGAMRAHSVYALDYAVEHRITTTAEYELSASVAAFATYLCASSELPYRIPTIGNYRSTDVLGASAPVFGWHSVVTFGLHSLDGSTDRRSTAADVRDAMLSAIELRTFAFATLALLPPVVHACLSVGEVEWAARLVRDAADQFGETSEIHLARGAVAFSSNKFAEALVEVSEALGSSEIPLLAHHVYAWTLEAGIHAATGHERKSFRSLHKALRAAEAGSLLRPFLDYGASLRPVFDEFSGHFGDQEAFAEQVRSRIRPQELVSAPILTPGEYTVLRELASGDTTESIADTLFLSVNTIKTHLRGIYRKLEVSNRRDALKAARRGGLI</sequence>
<dbReference type="InterPro" id="IPR000792">
    <property type="entry name" value="Tscrpt_reg_LuxR_C"/>
</dbReference>
<dbReference type="GO" id="GO:0006355">
    <property type="term" value="P:regulation of DNA-templated transcription"/>
    <property type="evidence" value="ECO:0007669"/>
    <property type="project" value="InterPro"/>
</dbReference>
<dbReference type="Proteomes" id="UP000230886">
    <property type="component" value="Unassembled WGS sequence"/>
</dbReference>
<keyword evidence="3" id="KW-0804">Transcription</keyword>
<dbReference type="RefSeq" id="WP_054188265.1">
    <property type="nucleotide sequence ID" value="NZ_CP117176.1"/>
</dbReference>
<dbReference type="AlphaFoldDB" id="A0A2A5JF18"/>
<dbReference type="PRINTS" id="PR00038">
    <property type="entry name" value="HTHLUXR"/>
</dbReference>
<dbReference type="SUPFAM" id="SSF52540">
    <property type="entry name" value="P-loop containing nucleoside triphosphate hydrolases"/>
    <property type="match status" value="1"/>
</dbReference>
<dbReference type="EMBL" id="NOVD01000003">
    <property type="protein sequence ID" value="PCK28178.1"/>
    <property type="molecule type" value="Genomic_DNA"/>
</dbReference>
<dbReference type="SMART" id="SM00421">
    <property type="entry name" value="HTH_LUXR"/>
    <property type="match status" value="1"/>
</dbReference>
<evidence type="ECO:0000313" key="6">
    <source>
        <dbReference type="Proteomes" id="UP000230886"/>
    </source>
</evidence>
<dbReference type="PROSITE" id="PS50043">
    <property type="entry name" value="HTH_LUXR_2"/>
    <property type="match status" value="1"/>
</dbReference>
<accession>A0A2A5JF18</accession>
<dbReference type="InterPro" id="IPR027417">
    <property type="entry name" value="P-loop_NTPase"/>
</dbReference>
<comment type="caution">
    <text evidence="5">The sequence shown here is derived from an EMBL/GenBank/DDBJ whole genome shotgun (WGS) entry which is preliminary data.</text>
</comment>
<dbReference type="SUPFAM" id="SSF46894">
    <property type="entry name" value="C-terminal effector domain of the bipartite response regulators"/>
    <property type="match status" value="1"/>
</dbReference>
<dbReference type="CDD" id="cd06170">
    <property type="entry name" value="LuxR_C_like"/>
    <property type="match status" value="1"/>
</dbReference>
<protein>
    <submittedName>
        <fullName evidence="5">LuxR family transcriptional regulator</fullName>
    </submittedName>
</protein>
<evidence type="ECO:0000256" key="3">
    <source>
        <dbReference type="ARBA" id="ARBA00023163"/>
    </source>
</evidence>
<dbReference type="GO" id="GO:0016887">
    <property type="term" value="F:ATP hydrolysis activity"/>
    <property type="evidence" value="ECO:0007669"/>
    <property type="project" value="InterPro"/>
</dbReference>
<feature type="domain" description="HTH luxR-type" evidence="4">
    <location>
        <begin position="832"/>
        <end position="897"/>
    </location>
</feature>
<dbReference type="Pfam" id="PF25873">
    <property type="entry name" value="WHD_MalT"/>
    <property type="match status" value="1"/>
</dbReference>
<gene>
    <name evidence="5" type="ORF">CHR55_07040</name>
</gene>
<organism evidence="5 6">
    <name type="scientific">Rhodococcus qingshengii</name>
    <dbReference type="NCBI Taxonomy" id="334542"/>
    <lineage>
        <taxon>Bacteria</taxon>
        <taxon>Bacillati</taxon>
        <taxon>Actinomycetota</taxon>
        <taxon>Actinomycetes</taxon>
        <taxon>Mycobacteriales</taxon>
        <taxon>Nocardiaceae</taxon>
        <taxon>Rhodococcus</taxon>
        <taxon>Rhodococcus erythropolis group</taxon>
    </lineage>
</organism>
<keyword evidence="2" id="KW-0238">DNA-binding</keyword>
<dbReference type="InterPro" id="IPR016032">
    <property type="entry name" value="Sig_transdc_resp-reg_C-effctor"/>
</dbReference>
<keyword evidence="1" id="KW-0805">Transcription regulation</keyword>
<evidence type="ECO:0000256" key="1">
    <source>
        <dbReference type="ARBA" id="ARBA00023015"/>
    </source>
</evidence>
<dbReference type="InterPro" id="IPR003593">
    <property type="entry name" value="AAA+_ATPase"/>
</dbReference>
<evidence type="ECO:0000259" key="4">
    <source>
        <dbReference type="PROSITE" id="PS50043"/>
    </source>
</evidence>
<reference evidence="5 6" key="1">
    <citation type="submission" date="2017-07" db="EMBL/GenBank/DDBJ databases">
        <title>Draft sequence of Rhodococcus enclensis 23b-28.</title>
        <authorList>
            <person name="Besaury L."/>
            <person name="Sancelme M."/>
            <person name="Amato P."/>
            <person name="Lallement A."/>
            <person name="Delort A.-M."/>
        </authorList>
    </citation>
    <scope>NUCLEOTIDE SEQUENCE [LARGE SCALE GENOMIC DNA]</scope>
    <source>
        <strain evidence="5 6">23b-28</strain>
    </source>
</reference>